<evidence type="ECO:0000259" key="6">
    <source>
        <dbReference type="PROSITE" id="PS51011"/>
    </source>
</evidence>
<feature type="domain" description="ARID" evidence="6">
    <location>
        <begin position="11"/>
        <end position="103"/>
    </location>
</feature>
<dbReference type="SMART" id="SM00501">
    <property type="entry name" value="BRIGHT"/>
    <property type="match status" value="1"/>
</dbReference>
<evidence type="ECO:0000313" key="7">
    <source>
        <dbReference type="EMBL" id="OBZ90559.1"/>
    </source>
</evidence>
<dbReference type="InterPro" id="IPR013087">
    <property type="entry name" value="Znf_C2H2_type"/>
</dbReference>
<dbReference type="FunCoup" id="A0A1C7NNV5">
    <property type="interactions" value="8"/>
</dbReference>
<dbReference type="AlphaFoldDB" id="A0A1C7NNV5"/>
<dbReference type="SUPFAM" id="SSF48371">
    <property type="entry name" value="ARM repeat"/>
    <property type="match status" value="1"/>
</dbReference>
<feature type="compositionally biased region" description="Low complexity" evidence="5">
    <location>
        <begin position="213"/>
        <end position="245"/>
    </location>
</feature>
<comment type="caution">
    <text evidence="7">The sequence shown here is derived from an EMBL/GenBank/DDBJ whole genome shotgun (WGS) entry which is preliminary data.</text>
</comment>
<sequence length="858" mass="95320">MARLRDTIDRTPEYVNFIKELKQFHLEKGTTLQAEPVLGGRRLDLYKIFQVVANSGGFEEVTKNRGWKQVGDIFQFPSTCTNSAYILKGVYIRNLLGWEEEKLWKKNWKPPKELLGPNAHKSSTLAGKAYKSAIKKTSPTLKSSSQKPPKSTTKNKTASNASSNSQANSPTDVSPSSVDPLTVLQQLANPLLFNLNVDTSALAGNMPIDDTALAFSTAPPSPSLPASASSSPTPTPTPTDLSSPSNMLTEKDRILFALQFGQKADVEWALDEIVTISFEFPEKLDLGASPFLLQLLVFLAQPCLVTYVAENALPNNATDTLNSMMNQDTNNTLEKKDNLTGEKVNLCIPSAFISVTDSNNNHNQNGLDIILKVLHILRNFSFLNSHIPILAKHTMVKELLLQGLQASMSTGHVELGRHSIDVLENIAVQMELASSDDSCLQCIQTLVAAHDRYLVIGSIRTLTWLTMNENNHAYLIQCPVITRVSQMLLSNDEELVGTSLEYIYQHTRISHQSRSQFLASPDSNAYVGLLVSLLMTKSKYFCTRFVREDIALPTPNPTNNPEQPAVPRVPDLTEYQKLDEPFRCLGWLKDKFEVADRSSVLSLDDIYLLYEARFGLEKALKMRDFYTVMKIAFPKVCTSETKSLLGSPGHSAPVVEGLNVIGIQIKMSILQDRPQVPCKWSQCSLMFDDTFSLQRHVLHDHMTLDASDYVCSWSHCKNEQNVFETKDCWISHLRTHFYNQVGESCYNSPVQSPEPSLSSSPSTPASHISSTSMPSPKVKPVDMSDIQGIALVASHLLNWLSKDPQSAAYFIPYEKELTSIAEQRPKLAPSIWSICSNFKTSLKPSSPTLVHNDVSTTS</sequence>
<dbReference type="PROSITE" id="PS51011">
    <property type="entry name" value="ARID"/>
    <property type="match status" value="1"/>
</dbReference>
<dbReference type="Pfam" id="PF01388">
    <property type="entry name" value="ARID"/>
    <property type="match status" value="1"/>
</dbReference>
<dbReference type="EMBL" id="LUGH01000043">
    <property type="protein sequence ID" value="OBZ90559.1"/>
    <property type="molecule type" value="Genomic_DNA"/>
</dbReference>
<dbReference type="PANTHER" id="PTHR22970:SF14">
    <property type="entry name" value="AT-RICH INTERACTIVE DOMAIN-CONTAINING PROTEIN 2"/>
    <property type="match status" value="1"/>
</dbReference>
<evidence type="ECO:0000256" key="2">
    <source>
        <dbReference type="ARBA" id="ARBA00023015"/>
    </source>
</evidence>
<evidence type="ECO:0000256" key="3">
    <source>
        <dbReference type="ARBA" id="ARBA00023163"/>
    </source>
</evidence>
<keyword evidence="3" id="KW-0804">Transcription</keyword>
<dbReference type="InParanoid" id="A0A1C7NNV5"/>
<dbReference type="InterPro" id="IPR036431">
    <property type="entry name" value="ARID_dom_sf"/>
</dbReference>
<dbReference type="CDD" id="cd16100">
    <property type="entry name" value="ARID"/>
    <property type="match status" value="1"/>
</dbReference>
<dbReference type="SMART" id="SM00355">
    <property type="entry name" value="ZnF_C2H2"/>
    <property type="match status" value="2"/>
</dbReference>
<gene>
    <name evidence="7" type="primary">rsc9_0</name>
    <name evidence="7" type="ORF">A0J61_01378</name>
</gene>
<evidence type="ECO:0000256" key="5">
    <source>
        <dbReference type="SAM" id="MobiDB-lite"/>
    </source>
</evidence>
<feature type="region of interest" description="Disordered" evidence="5">
    <location>
        <begin position="213"/>
        <end position="246"/>
    </location>
</feature>
<evidence type="ECO:0000313" key="8">
    <source>
        <dbReference type="Proteomes" id="UP000093000"/>
    </source>
</evidence>
<dbReference type="Gene3D" id="3.30.160.60">
    <property type="entry name" value="Classic Zinc Finger"/>
    <property type="match status" value="1"/>
</dbReference>
<keyword evidence="1" id="KW-0156">Chromatin regulator</keyword>
<dbReference type="GO" id="GO:0006325">
    <property type="term" value="P:chromatin organization"/>
    <property type="evidence" value="ECO:0007669"/>
    <property type="project" value="UniProtKB-KW"/>
</dbReference>
<keyword evidence="4" id="KW-0539">Nucleus</keyword>
<keyword evidence="8" id="KW-1185">Reference proteome</keyword>
<evidence type="ECO:0000256" key="1">
    <source>
        <dbReference type="ARBA" id="ARBA00022853"/>
    </source>
</evidence>
<keyword evidence="2" id="KW-0805">Transcription regulation</keyword>
<dbReference type="Proteomes" id="UP000093000">
    <property type="component" value="Unassembled WGS sequence"/>
</dbReference>
<feature type="compositionally biased region" description="Low complexity" evidence="5">
    <location>
        <begin position="749"/>
        <end position="772"/>
    </location>
</feature>
<dbReference type="PANTHER" id="PTHR22970">
    <property type="entry name" value="AT-RICH INTERACTIVE DOMAIN-CONTAINING PROTEIN 2"/>
    <property type="match status" value="1"/>
</dbReference>
<reference evidence="7 8" key="1">
    <citation type="submission" date="2016-03" db="EMBL/GenBank/DDBJ databases">
        <title>Choanephora cucurbitarum.</title>
        <authorList>
            <person name="Min B."/>
            <person name="Park H."/>
            <person name="Park J.-H."/>
            <person name="Shin H.-D."/>
            <person name="Choi I.-G."/>
        </authorList>
    </citation>
    <scope>NUCLEOTIDE SEQUENCE [LARGE SCALE GENOMIC DNA]</scope>
    <source>
        <strain evidence="7 8">KUS-F28377</strain>
    </source>
</reference>
<accession>A0A1C7NNV5</accession>
<evidence type="ECO:0000256" key="4">
    <source>
        <dbReference type="ARBA" id="ARBA00023242"/>
    </source>
</evidence>
<dbReference type="GO" id="GO:0016586">
    <property type="term" value="C:RSC-type complex"/>
    <property type="evidence" value="ECO:0007669"/>
    <property type="project" value="TreeGrafter"/>
</dbReference>
<dbReference type="PROSITE" id="PS00028">
    <property type="entry name" value="ZINC_FINGER_C2H2_1"/>
    <property type="match status" value="1"/>
</dbReference>
<dbReference type="SMART" id="SM01014">
    <property type="entry name" value="ARID"/>
    <property type="match status" value="1"/>
</dbReference>
<dbReference type="STRING" id="101091.A0A1C7NNV5"/>
<protein>
    <submittedName>
        <fullName evidence="7">Chromatin structure-remodeling complex subunit rsc9</fullName>
    </submittedName>
</protein>
<feature type="region of interest" description="Disordered" evidence="5">
    <location>
        <begin position="749"/>
        <end position="779"/>
    </location>
</feature>
<dbReference type="InterPro" id="IPR001606">
    <property type="entry name" value="ARID_dom"/>
</dbReference>
<name>A0A1C7NNV5_9FUNG</name>
<dbReference type="GO" id="GO:0008270">
    <property type="term" value="F:zinc ion binding"/>
    <property type="evidence" value="ECO:0007669"/>
    <property type="project" value="InterPro"/>
</dbReference>
<dbReference type="OrthoDB" id="338531at2759"/>
<organism evidence="7 8">
    <name type="scientific">Choanephora cucurbitarum</name>
    <dbReference type="NCBI Taxonomy" id="101091"/>
    <lineage>
        <taxon>Eukaryota</taxon>
        <taxon>Fungi</taxon>
        <taxon>Fungi incertae sedis</taxon>
        <taxon>Mucoromycota</taxon>
        <taxon>Mucoromycotina</taxon>
        <taxon>Mucoromycetes</taxon>
        <taxon>Mucorales</taxon>
        <taxon>Mucorineae</taxon>
        <taxon>Choanephoraceae</taxon>
        <taxon>Choanephoroideae</taxon>
        <taxon>Choanephora</taxon>
    </lineage>
</organism>
<dbReference type="InterPro" id="IPR016024">
    <property type="entry name" value="ARM-type_fold"/>
</dbReference>
<dbReference type="SUPFAM" id="SSF46774">
    <property type="entry name" value="ARID-like"/>
    <property type="match status" value="1"/>
</dbReference>
<feature type="region of interest" description="Disordered" evidence="5">
    <location>
        <begin position="136"/>
        <end position="178"/>
    </location>
</feature>
<dbReference type="InterPro" id="IPR048420">
    <property type="entry name" value="Zap1-like_Znf1"/>
</dbReference>
<dbReference type="Gene3D" id="1.10.150.60">
    <property type="entry name" value="ARID DNA-binding domain"/>
    <property type="match status" value="1"/>
</dbReference>
<proteinExistence type="predicted"/>
<dbReference type="GO" id="GO:0003677">
    <property type="term" value="F:DNA binding"/>
    <property type="evidence" value="ECO:0007669"/>
    <property type="project" value="InterPro"/>
</dbReference>
<dbReference type="Pfam" id="PF21816">
    <property type="entry name" value="Zap1_zf1"/>
    <property type="match status" value="1"/>
</dbReference>
<dbReference type="InterPro" id="IPR052406">
    <property type="entry name" value="Chromatin_Remodeling_Comp"/>
</dbReference>